<protein>
    <submittedName>
        <fullName evidence="2">Uncharacterized protein</fullName>
    </submittedName>
</protein>
<dbReference type="Proteomes" id="UP000179270">
    <property type="component" value="Unassembled WGS sequence"/>
</dbReference>
<comment type="caution">
    <text evidence="2">The sequence shown here is derived from an EMBL/GenBank/DDBJ whole genome shotgun (WGS) entry which is preliminary data.</text>
</comment>
<feature type="transmembrane region" description="Helical" evidence="1">
    <location>
        <begin position="6"/>
        <end position="24"/>
    </location>
</feature>
<evidence type="ECO:0000313" key="2">
    <source>
        <dbReference type="EMBL" id="OGK39253.1"/>
    </source>
</evidence>
<reference evidence="2 3" key="1">
    <citation type="journal article" date="2016" name="Nat. Commun.">
        <title>Thousands of microbial genomes shed light on interconnected biogeochemical processes in an aquifer system.</title>
        <authorList>
            <person name="Anantharaman K."/>
            <person name="Brown C.T."/>
            <person name="Hug L.A."/>
            <person name="Sharon I."/>
            <person name="Castelle C.J."/>
            <person name="Probst A.J."/>
            <person name="Thomas B.C."/>
            <person name="Singh A."/>
            <person name="Wilkins M.J."/>
            <person name="Karaoz U."/>
            <person name="Brodie E.L."/>
            <person name="Williams K.H."/>
            <person name="Hubbard S.S."/>
            <person name="Banfield J.F."/>
        </authorList>
    </citation>
    <scope>NUCLEOTIDE SEQUENCE [LARGE SCALE GENOMIC DNA]</scope>
</reference>
<name>A0A1F7I7D4_9BACT</name>
<dbReference type="AlphaFoldDB" id="A0A1F7I7D4"/>
<gene>
    <name evidence="2" type="ORF">A3A74_07520</name>
</gene>
<keyword evidence="1" id="KW-0472">Membrane</keyword>
<dbReference type="EMBL" id="MGAF01000054">
    <property type="protein sequence ID" value="OGK39253.1"/>
    <property type="molecule type" value="Genomic_DNA"/>
</dbReference>
<evidence type="ECO:0000313" key="3">
    <source>
        <dbReference type="Proteomes" id="UP000179270"/>
    </source>
</evidence>
<evidence type="ECO:0000256" key="1">
    <source>
        <dbReference type="SAM" id="Phobius"/>
    </source>
</evidence>
<sequence>MSSEAVTIICVGTSLIFTGGLIALGRYSQKLNKEAMEKNRVHLKPRITVKFPATNSALAASYDRDAENLESAGAHGAAQVLRDKVKELDNGVQLK</sequence>
<organism evidence="2 3">
    <name type="scientific">Candidatus Roizmanbacteria bacterium RIFCSPLOWO2_01_FULL_35_13</name>
    <dbReference type="NCBI Taxonomy" id="1802055"/>
    <lineage>
        <taxon>Bacteria</taxon>
        <taxon>Candidatus Roizmaniibacteriota</taxon>
    </lineage>
</organism>
<proteinExistence type="predicted"/>
<keyword evidence="1" id="KW-1133">Transmembrane helix</keyword>
<dbReference type="STRING" id="1802055.A3A74_07520"/>
<keyword evidence="1" id="KW-0812">Transmembrane</keyword>
<accession>A0A1F7I7D4</accession>